<comment type="caution">
    <text evidence="1">The sequence shown here is derived from an EMBL/GenBank/DDBJ whole genome shotgun (WGS) entry which is preliminary data.</text>
</comment>
<evidence type="ECO:0000313" key="2">
    <source>
        <dbReference type="Proteomes" id="UP000011939"/>
    </source>
</evidence>
<name>M5IGB5_9BACT</name>
<sequence length="52" mass="6191">MRIPFGCRICKFNCKFGFKFKKHCRSNLICNATIYKYFEAIFRVARLKFCAG</sequence>
<proteinExistence type="predicted"/>
<dbReference type="AlphaFoldDB" id="M5IGB5"/>
<organism evidence="1 2">
    <name type="scientific">Campylobacter showae CSUNSWCD</name>
    <dbReference type="NCBI Taxonomy" id="1244083"/>
    <lineage>
        <taxon>Bacteria</taxon>
        <taxon>Pseudomonadati</taxon>
        <taxon>Campylobacterota</taxon>
        <taxon>Epsilonproteobacteria</taxon>
        <taxon>Campylobacterales</taxon>
        <taxon>Campylobacteraceae</taxon>
        <taxon>Campylobacter</taxon>
    </lineage>
</organism>
<dbReference type="EMBL" id="AMZQ01000005">
    <property type="protein sequence ID" value="EKU11507.1"/>
    <property type="molecule type" value="Genomic_DNA"/>
</dbReference>
<gene>
    <name evidence="1" type="ORF">CSUNSWCD_1545</name>
</gene>
<dbReference type="Proteomes" id="UP000011939">
    <property type="component" value="Unassembled WGS sequence"/>
</dbReference>
<accession>M5IGB5</accession>
<reference evidence="1 2" key="1">
    <citation type="journal article" date="2013" name="Genome Announc.">
        <title>Genome Sequence of Campylobacter showae UNSWCD, Isolated from a Patient with Crohn's Disease.</title>
        <authorList>
            <person name="Tay A.P."/>
            <person name="Kaakoush N.O."/>
            <person name="Deshpande N.P."/>
            <person name="Chen Z."/>
            <person name="Mitchell H."/>
            <person name="Wilkins M.R."/>
        </authorList>
    </citation>
    <scope>NUCLEOTIDE SEQUENCE [LARGE SCALE GENOMIC DNA]</scope>
    <source>
        <strain evidence="1 2">CSUNSWCD</strain>
    </source>
</reference>
<evidence type="ECO:0000313" key="1">
    <source>
        <dbReference type="EMBL" id="EKU11507.1"/>
    </source>
</evidence>
<protein>
    <submittedName>
        <fullName evidence="1">Uncharacterized protein</fullName>
    </submittedName>
</protein>